<dbReference type="EC" id="3.4.19.9" evidence="3 8"/>
<evidence type="ECO:0000256" key="2">
    <source>
        <dbReference type="ARBA" id="ARBA00011083"/>
    </source>
</evidence>
<comment type="catalytic activity">
    <reaction evidence="8">
        <text>(6S)-5,6,7,8-tetrahydrofolyl-(gamma-L-Glu)(n) + (n-1) H2O = (6S)-5,6,7,8-tetrahydrofolate + (n-1) L-glutamate</text>
        <dbReference type="Rhea" id="RHEA:56784"/>
        <dbReference type="Rhea" id="RHEA-COMP:14738"/>
        <dbReference type="ChEBI" id="CHEBI:15377"/>
        <dbReference type="ChEBI" id="CHEBI:29985"/>
        <dbReference type="ChEBI" id="CHEBI:57453"/>
        <dbReference type="ChEBI" id="CHEBI:141005"/>
        <dbReference type="EC" id="3.4.19.9"/>
    </reaction>
</comment>
<organism evidence="10">
    <name type="scientific">Paramoeba aestuarina</name>
    <dbReference type="NCBI Taxonomy" id="180227"/>
    <lineage>
        <taxon>Eukaryota</taxon>
        <taxon>Amoebozoa</taxon>
        <taxon>Discosea</taxon>
        <taxon>Flabellinia</taxon>
        <taxon>Dactylopodida</taxon>
        <taxon>Paramoebidae</taxon>
        <taxon>Paramoeba</taxon>
    </lineage>
</organism>
<dbReference type="InterPro" id="IPR011697">
    <property type="entry name" value="Peptidase_C26"/>
</dbReference>
<dbReference type="InterPro" id="IPR029062">
    <property type="entry name" value="Class_I_gatase-like"/>
</dbReference>
<evidence type="ECO:0000256" key="4">
    <source>
        <dbReference type="ARBA" id="ARBA00022525"/>
    </source>
</evidence>
<dbReference type="PANTHER" id="PTHR11315">
    <property type="entry name" value="PROTEASE FAMILY C26 GAMMA-GLUTAMYL HYDROLASE"/>
    <property type="match status" value="1"/>
</dbReference>
<dbReference type="PROSITE" id="PS51273">
    <property type="entry name" value="GATASE_TYPE_1"/>
    <property type="match status" value="1"/>
</dbReference>
<dbReference type="InterPro" id="IPR015527">
    <property type="entry name" value="Pept_C26_g-glut_hydrolase"/>
</dbReference>
<feature type="chain" id="PRO_5031118912" description="folate gamma-glutamyl hydrolase" evidence="9">
    <location>
        <begin position="21"/>
        <end position="318"/>
    </location>
</feature>
<evidence type="ECO:0000256" key="8">
    <source>
        <dbReference type="PROSITE-ProRule" id="PRU00607"/>
    </source>
</evidence>
<proteinExistence type="inferred from homology"/>
<keyword evidence="4" id="KW-0964">Secreted</keyword>
<dbReference type="PROSITE" id="PS51275">
    <property type="entry name" value="PEPTIDASE_C26_GGH"/>
    <property type="match status" value="1"/>
</dbReference>
<evidence type="ECO:0000256" key="7">
    <source>
        <dbReference type="PIRSR" id="PIRSR615527-1"/>
    </source>
</evidence>
<protein>
    <recommendedName>
        <fullName evidence="3 8">folate gamma-glutamyl hydrolase</fullName>
        <ecNumber evidence="3 8">3.4.19.9</ecNumber>
    </recommendedName>
</protein>
<comment type="similarity">
    <text evidence="2">Belongs to the peptidase C26 family.</text>
</comment>
<feature type="active site" evidence="8">
    <location>
        <position position="239"/>
    </location>
</feature>
<dbReference type="GO" id="GO:0034722">
    <property type="term" value="F:gamma-glutamyl-peptidase activity"/>
    <property type="evidence" value="ECO:0007669"/>
    <property type="project" value="UniProtKB-UniRule"/>
</dbReference>
<keyword evidence="6 8" id="KW-0378">Hydrolase</keyword>
<dbReference type="AlphaFoldDB" id="A0A7S4PN48"/>
<dbReference type="PANTHER" id="PTHR11315:SF0">
    <property type="entry name" value="FOLATE GAMMA-GLUTAMYL HYDROLASE"/>
    <property type="match status" value="1"/>
</dbReference>
<dbReference type="Pfam" id="PF07722">
    <property type="entry name" value="Peptidase_C26"/>
    <property type="match status" value="1"/>
</dbReference>
<dbReference type="EMBL" id="HBKR01039869">
    <property type="protein sequence ID" value="CAE2340513.1"/>
    <property type="molecule type" value="Transcribed_RNA"/>
</dbReference>
<keyword evidence="5 9" id="KW-0732">Signal</keyword>
<evidence type="ECO:0000256" key="9">
    <source>
        <dbReference type="SAM" id="SignalP"/>
    </source>
</evidence>
<sequence>MNNSLFLCCTLLFLVVVGEAAVYNQRPIIGVLLQHSGNDIRKYGPNYVAASYVKYLEGAGARVVPVHQDAPMPVLRKLFENLNGLLIPGGGANLVNTSYYYAAKAFYDWSLEAYDQGDIFPVVGHCLGFELLTIITSNNFNILGSVDAENITLPLDFVTDNLAESRMFGNAPDTIMNILANDPVTMNNHEFSLLKTTYDSTTSLNEFYSVLSTNKDRNGVEFISSMESYQYPIFAVQWHPEKPLYEWNPNEVTNHSPNAILAMQYMADFTVSRARLSKHQFEFAAEEERALIYNYQPVYTYYDLPDFEQCYFFDNWKN</sequence>
<evidence type="ECO:0000313" key="10">
    <source>
        <dbReference type="EMBL" id="CAE2340513.1"/>
    </source>
</evidence>
<dbReference type="FunFam" id="3.40.50.880:FF:000024">
    <property type="entry name" value="Folate gamma-glutamyl hydrolase"/>
    <property type="match status" value="1"/>
</dbReference>
<gene>
    <name evidence="10" type="ORF">NAES01612_LOCUS26025</name>
</gene>
<reference evidence="10" key="1">
    <citation type="submission" date="2021-01" db="EMBL/GenBank/DDBJ databases">
        <authorList>
            <person name="Corre E."/>
            <person name="Pelletier E."/>
            <person name="Niang G."/>
            <person name="Scheremetjew M."/>
            <person name="Finn R."/>
            <person name="Kale V."/>
            <person name="Holt S."/>
            <person name="Cochrane G."/>
            <person name="Meng A."/>
            <person name="Brown T."/>
            <person name="Cohen L."/>
        </authorList>
    </citation>
    <scope>NUCLEOTIDE SEQUENCE</scope>
    <source>
        <strain evidence="10">SoJaBio B1-5/56/2</strain>
    </source>
</reference>
<feature type="active site" description="Proton donor" evidence="7">
    <location>
        <position position="239"/>
    </location>
</feature>
<dbReference type="GO" id="GO:0005576">
    <property type="term" value="C:extracellular region"/>
    <property type="evidence" value="ECO:0007669"/>
    <property type="project" value="UniProtKB-SubCell"/>
</dbReference>
<feature type="signal peptide" evidence="9">
    <location>
        <begin position="1"/>
        <end position="20"/>
    </location>
</feature>
<evidence type="ECO:0000256" key="5">
    <source>
        <dbReference type="ARBA" id="ARBA00022729"/>
    </source>
</evidence>
<accession>A0A7S4PN48</accession>
<evidence type="ECO:0000256" key="3">
    <source>
        <dbReference type="ARBA" id="ARBA00012886"/>
    </source>
</evidence>
<evidence type="ECO:0000256" key="1">
    <source>
        <dbReference type="ARBA" id="ARBA00004239"/>
    </source>
</evidence>
<feature type="active site" description="Nucleophile" evidence="7 8">
    <location>
        <position position="126"/>
    </location>
</feature>
<dbReference type="GO" id="GO:0046900">
    <property type="term" value="P:tetrahydrofolylpolyglutamate metabolic process"/>
    <property type="evidence" value="ECO:0007669"/>
    <property type="project" value="TreeGrafter"/>
</dbReference>
<dbReference type="Gene3D" id="3.40.50.880">
    <property type="match status" value="1"/>
</dbReference>
<evidence type="ECO:0000256" key="6">
    <source>
        <dbReference type="ARBA" id="ARBA00022801"/>
    </source>
</evidence>
<dbReference type="SUPFAM" id="SSF52317">
    <property type="entry name" value="Class I glutamine amidotransferase-like"/>
    <property type="match status" value="1"/>
</dbReference>
<dbReference type="GO" id="GO:0005773">
    <property type="term" value="C:vacuole"/>
    <property type="evidence" value="ECO:0007669"/>
    <property type="project" value="TreeGrafter"/>
</dbReference>
<name>A0A7S4PN48_9EUKA</name>
<comment type="subcellular location">
    <subcellularLocation>
        <location evidence="1">Secreted</location>
        <location evidence="1">Extracellular space</location>
    </subcellularLocation>
</comment>